<dbReference type="EMBL" id="BIMX01000001">
    <property type="protein sequence ID" value="GCE97333.1"/>
    <property type="molecule type" value="Genomic_DNA"/>
</dbReference>
<feature type="compositionally biased region" description="Polar residues" evidence="4">
    <location>
        <begin position="716"/>
        <end position="741"/>
    </location>
</feature>
<name>A0A4C2E0Z5_9SACH</name>
<feature type="coiled-coil region" evidence="3">
    <location>
        <begin position="1196"/>
        <end position="1230"/>
    </location>
</feature>
<keyword evidence="1" id="KW-0880">Kelch repeat</keyword>
<evidence type="ECO:0000313" key="6">
    <source>
        <dbReference type="Proteomes" id="UP000301737"/>
    </source>
</evidence>
<evidence type="ECO:0000256" key="4">
    <source>
        <dbReference type="SAM" id="MobiDB-lite"/>
    </source>
</evidence>
<feature type="compositionally biased region" description="Basic and acidic residues" evidence="4">
    <location>
        <begin position="625"/>
        <end position="638"/>
    </location>
</feature>
<dbReference type="Pfam" id="PF24681">
    <property type="entry name" value="Kelch_KLHDC2_KLHL20_DRC7"/>
    <property type="match status" value="1"/>
</dbReference>
<evidence type="ECO:0000313" key="5">
    <source>
        <dbReference type="EMBL" id="GCE97333.1"/>
    </source>
</evidence>
<dbReference type="OrthoDB" id="45365at2759"/>
<dbReference type="Gene3D" id="2.120.10.80">
    <property type="entry name" value="Kelch-type beta propeller"/>
    <property type="match status" value="2"/>
</dbReference>
<keyword evidence="3" id="KW-0175">Coiled coil</keyword>
<feature type="compositionally biased region" description="Polar residues" evidence="4">
    <location>
        <begin position="644"/>
        <end position="669"/>
    </location>
</feature>
<feature type="coiled-coil region" evidence="3">
    <location>
        <begin position="903"/>
        <end position="960"/>
    </location>
</feature>
<feature type="compositionally biased region" description="Basic and acidic residues" evidence="4">
    <location>
        <begin position="783"/>
        <end position="810"/>
    </location>
</feature>
<proteinExistence type="predicted"/>
<dbReference type="AlphaFoldDB" id="A0A4C2E0Z5"/>
<protein>
    <recommendedName>
        <fullName evidence="7">Negative regulator of mitotic exit</fullName>
    </recommendedName>
</protein>
<dbReference type="InterPro" id="IPR015915">
    <property type="entry name" value="Kelch-typ_b-propeller"/>
</dbReference>
<feature type="region of interest" description="Disordered" evidence="4">
    <location>
        <begin position="1"/>
        <end position="119"/>
    </location>
</feature>
<evidence type="ECO:0000256" key="2">
    <source>
        <dbReference type="ARBA" id="ARBA00022737"/>
    </source>
</evidence>
<feature type="compositionally biased region" description="Low complexity" evidence="4">
    <location>
        <begin position="588"/>
        <end position="606"/>
    </location>
</feature>
<dbReference type="Proteomes" id="UP000301737">
    <property type="component" value="Unassembled WGS sequence"/>
</dbReference>
<feature type="coiled-coil region" evidence="3">
    <location>
        <begin position="995"/>
        <end position="1022"/>
    </location>
</feature>
<feature type="compositionally biased region" description="Polar residues" evidence="4">
    <location>
        <begin position="91"/>
        <end position="119"/>
    </location>
</feature>
<feature type="region of interest" description="Disordered" evidence="4">
    <location>
        <begin position="481"/>
        <end position="820"/>
    </location>
</feature>
<feature type="compositionally biased region" description="Low complexity" evidence="4">
    <location>
        <begin position="18"/>
        <end position="73"/>
    </location>
</feature>
<feature type="compositionally biased region" description="Polar residues" evidence="4">
    <location>
        <begin position="502"/>
        <end position="516"/>
    </location>
</feature>
<keyword evidence="6" id="KW-1185">Reference proteome</keyword>
<organism evidence="5 6">
    <name type="scientific">Zygosaccharomyces mellis</name>
    <dbReference type="NCBI Taxonomy" id="42258"/>
    <lineage>
        <taxon>Eukaryota</taxon>
        <taxon>Fungi</taxon>
        <taxon>Dikarya</taxon>
        <taxon>Ascomycota</taxon>
        <taxon>Saccharomycotina</taxon>
        <taxon>Saccharomycetes</taxon>
        <taxon>Saccharomycetales</taxon>
        <taxon>Saccharomycetaceae</taxon>
        <taxon>Zygosaccharomyces</taxon>
    </lineage>
</organism>
<sequence>MAPFKFAKKLTKDKKLNHSNSATDSSPSASHSSQNGNNNGSQSGQNGSSGFHGQNQNQLPTQNSPNLNNQLNNPLPPAPHAQQQQPLYHMSNPQSRVFPSPAQQRNVSGASTSLSQQQKEYTPWNRIKLQNSPFPRYRHVASSNCSEENKLYVIGGLHDQSVYGDTWIISTNDTGTQFQSKTVDISETTPPPRVGHAATLCGNAFVLFGGDTHKVNSEGLMDDDLYLFNINSYKWTIPHPIGPRPLGRYGHKISIMAANQMKTKLYLFGGQFDDTYFNDLAVFDLSSFRRPDSHWEFLKPTTFSPPPLTNHTMVSYDNHLWVFGGDTLQGLINQVFKYDITSNDWSIAETTGTKPPPMQEHAAVVYKHLMVVMGGKDEHDIYLNSVYFLNLKTHEWFKLPTFKAGIPQGRSGHSVTLLNNDKLLIMGGDKFDFARPGEYDLNTSNTDMGRGTLLYTLDLSRLEEICPGVLRMTERQAAGFVPATPPINPQQQSKLPQPSQPNILTPYSQEGQQTPNDIRAPLQPKPSTPNKTPNIGLDNEPRERFNQFSNNPQQYSQQSPFQQTTPQQTPQPQQFSGAGQFAPQRNSPQYTPQYQPHGQPQHPYYQKGHVRQPSDLKKPVSPIPELERTKSNNHEEVPRVISMGSETSGPHDTNAPDNINEPNGANGPSSAGEPAITATPPVDTNEPTSTNEPIGTDESPGAEDPVETEKPIINEKSANLNSPLNTDEPNLNERPNGTDSPQKYKGRPDSMTGEIGVATVASSPLKGDVKLGNKGDISTYSPHENRGDDKENSSDKSFEKGLSEPVEITKQDGSSTTALNKDNVAISNESAAQIKPLGADPPPLVPNAHPIDSSGPHSPNVAPANNSNIDMNKMSSKETVNKEVIHSLRSQLEELRIITEDRALQASEHIKELEVEVQRLRNEPSRDIRTADFIKLQSHCDVMEANRNLMEDRIHELENMLTTKFADTEVLNKIIRTQSSKLESLEQELPFQEQLQELQTKYDALVAENESLKSKLAGSETEFRQSVKQYSLQLNNFMDQWREHNSLRETGEIDANGRPKRELVPAGNYHQAAMQKLQQRLDDLLQTNEELTESHNKLTGDHRELTAKHSELNDNLGNHQRELKEIQNNYQEVLNSANNSSKALEMSQSELDKYKQFNKKLQNELDELKFVREPSTGNDSVTNIGIAGSNHYSMKINDLKAELYIFRQERDNLKDEVLQLKKKLLSMGEQ</sequence>
<keyword evidence="2" id="KW-0677">Repeat</keyword>
<feature type="compositionally biased region" description="Basic residues" evidence="4">
    <location>
        <begin position="1"/>
        <end position="17"/>
    </location>
</feature>
<feature type="compositionally biased region" description="Low complexity" evidence="4">
    <location>
        <begin position="546"/>
        <end position="576"/>
    </location>
</feature>
<dbReference type="PANTHER" id="PTHR46093:SF18">
    <property type="entry name" value="FIBRONECTIN TYPE-III DOMAIN-CONTAINING PROTEIN"/>
    <property type="match status" value="1"/>
</dbReference>
<reference evidence="5 6" key="1">
    <citation type="submission" date="2019-01" db="EMBL/GenBank/DDBJ databases">
        <title>Draft Genome Sequencing of Zygosaccharomyces mellis Ca-7.</title>
        <authorList>
            <person name="Shiwa Y."/>
            <person name="Kanesaki Y."/>
            <person name="Ishige T."/>
            <person name="Mura K."/>
            <person name="Hori T."/>
            <person name="Tamura T."/>
        </authorList>
    </citation>
    <scope>NUCLEOTIDE SEQUENCE [LARGE SCALE GENOMIC DNA]</scope>
    <source>
        <strain evidence="5 6">Ca-7</strain>
    </source>
</reference>
<gene>
    <name evidence="5" type="ORF">ZYGM_004888</name>
</gene>
<accession>A0A4C2E0Z5</accession>
<evidence type="ECO:0000256" key="3">
    <source>
        <dbReference type="SAM" id="Coils"/>
    </source>
</evidence>
<evidence type="ECO:0000256" key="1">
    <source>
        <dbReference type="ARBA" id="ARBA00022441"/>
    </source>
</evidence>
<feature type="region of interest" description="Disordered" evidence="4">
    <location>
        <begin position="834"/>
        <end position="863"/>
    </location>
</feature>
<comment type="caution">
    <text evidence="5">The sequence shown here is derived from an EMBL/GenBank/DDBJ whole genome shotgun (WGS) entry which is preliminary data.</text>
</comment>
<feature type="compositionally biased region" description="Polar residues" evidence="4">
    <location>
        <begin position="811"/>
        <end position="820"/>
    </location>
</feature>
<feature type="coiled-coil region" evidence="3">
    <location>
        <begin position="1074"/>
        <end position="1171"/>
    </location>
</feature>
<dbReference type="SUPFAM" id="SSF117281">
    <property type="entry name" value="Kelch motif"/>
    <property type="match status" value="1"/>
</dbReference>
<dbReference type="PANTHER" id="PTHR46093">
    <property type="entry name" value="ACYL-COA-BINDING DOMAIN-CONTAINING PROTEIN 5"/>
    <property type="match status" value="1"/>
</dbReference>
<evidence type="ECO:0008006" key="7">
    <source>
        <dbReference type="Google" id="ProtNLM"/>
    </source>
</evidence>
<feature type="compositionally biased region" description="Low complexity" evidence="4">
    <location>
        <begin position="489"/>
        <end position="501"/>
    </location>
</feature>